<dbReference type="Gene3D" id="1.10.760.10">
    <property type="entry name" value="Cytochrome c-like domain"/>
    <property type="match status" value="3"/>
</dbReference>
<dbReference type="SUPFAM" id="SSF46626">
    <property type="entry name" value="Cytochrome c"/>
    <property type="match status" value="3"/>
</dbReference>
<dbReference type="InterPro" id="IPR036909">
    <property type="entry name" value="Cyt_c-like_dom_sf"/>
</dbReference>
<evidence type="ECO:0000256" key="3">
    <source>
        <dbReference type="ARBA" id="ARBA00023004"/>
    </source>
</evidence>
<dbReference type="GO" id="GO:0009055">
    <property type="term" value="F:electron transfer activity"/>
    <property type="evidence" value="ECO:0007669"/>
    <property type="project" value="InterPro"/>
</dbReference>
<feature type="domain" description="Cytochrome c" evidence="6">
    <location>
        <begin position="314"/>
        <end position="404"/>
    </location>
</feature>
<keyword evidence="2 5" id="KW-0479">Metal-binding</keyword>
<dbReference type="PANTHER" id="PTHR35008:SF4">
    <property type="entry name" value="BLL4482 PROTEIN"/>
    <property type="match status" value="1"/>
</dbReference>
<evidence type="ECO:0000256" key="1">
    <source>
        <dbReference type="ARBA" id="ARBA00022617"/>
    </source>
</evidence>
<organism evidence="7 8">
    <name type="scientific">Hydrogenophaga borbori</name>
    <dbReference type="NCBI Taxonomy" id="2294117"/>
    <lineage>
        <taxon>Bacteria</taxon>
        <taxon>Pseudomonadati</taxon>
        <taxon>Pseudomonadota</taxon>
        <taxon>Betaproteobacteria</taxon>
        <taxon>Burkholderiales</taxon>
        <taxon>Comamonadaceae</taxon>
        <taxon>Hydrogenophaga</taxon>
    </lineage>
</organism>
<feature type="binding site" description="covalent" evidence="4">
    <location>
        <position position="61"/>
    </location>
    <ligand>
        <name>heme c</name>
        <dbReference type="ChEBI" id="CHEBI:61717"/>
        <label>1</label>
    </ligand>
</feature>
<feature type="binding site" description="covalent" evidence="4">
    <location>
        <position position="207"/>
    </location>
    <ligand>
        <name>heme c</name>
        <dbReference type="ChEBI" id="CHEBI:61717"/>
        <label>2</label>
    </ligand>
</feature>
<sequence length="420" mass="44722">MSARRWTFAAVLLLGLVGAGALWVRQATALLPIEPGAAVPVTAELVERGAYLARAGNCAACHTERGGAAYAGGLGIATPFGTVYASNLTPDADTGIGRWSADDLWRALHHGQSRNGRLLYPAFPYPDYARVTREDSDALHAYLMSLPPVRAPNRVHDLRFPYGTQTALVAWRTLFFSPEPFRPDNTRSAEWNRGAYLTLGLGHCMACHAPRNALGATASEPDFSGGQIPMQGWYAPSLASPREAGVQDWPLAEVVRLLRDGHSARGATLGPMADVVAGSTRHLDEADLNAMATYLKSLPVVAPAAPDTERAEPQVLVLGQRLYEAKCAQCHGENGTSAAPEFPSLAGHRTVTMASSANLVRVIVSGGFPPSTPGNPRPYGMPPFGQELSNAEIAALASYVRGAWGNTASRVLPLDVQKVR</sequence>
<dbReference type="InterPro" id="IPR014353">
    <property type="entry name" value="Membr-bd_ADH_cyt_c"/>
</dbReference>
<evidence type="ECO:0000259" key="6">
    <source>
        <dbReference type="PROSITE" id="PS51007"/>
    </source>
</evidence>
<proteinExistence type="predicted"/>
<feature type="binding site" description="axial binding residue" evidence="5">
    <location>
        <position position="62"/>
    </location>
    <ligand>
        <name>heme c</name>
        <dbReference type="ChEBI" id="CHEBI:61717"/>
        <label>1</label>
    </ligand>
    <ligandPart>
        <name>Fe</name>
        <dbReference type="ChEBI" id="CHEBI:18248"/>
    </ligandPart>
</feature>
<feature type="binding site" description="covalent" evidence="4">
    <location>
        <position position="327"/>
    </location>
    <ligand>
        <name>heme c</name>
        <dbReference type="ChEBI" id="CHEBI:61717"/>
        <label>3</label>
    </ligand>
</feature>
<feature type="binding site" description="covalent" evidence="4">
    <location>
        <position position="58"/>
    </location>
    <ligand>
        <name>heme c</name>
        <dbReference type="ChEBI" id="CHEBI:61717"/>
        <label>1</label>
    </ligand>
</feature>
<dbReference type="PROSITE" id="PS51007">
    <property type="entry name" value="CYTC"/>
    <property type="match status" value="3"/>
</dbReference>
<dbReference type="EMBL" id="QVLS01000008">
    <property type="protein sequence ID" value="RFP77972.1"/>
    <property type="molecule type" value="Genomic_DNA"/>
</dbReference>
<dbReference type="Proteomes" id="UP000261931">
    <property type="component" value="Unassembled WGS sequence"/>
</dbReference>
<accession>A0A372EHN8</accession>
<feature type="binding site" description="covalent" evidence="4">
    <location>
        <position position="204"/>
    </location>
    <ligand>
        <name>heme c</name>
        <dbReference type="ChEBI" id="CHEBI:61717"/>
        <label>2</label>
    </ligand>
</feature>
<protein>
    <submittedName>
        <fullName evidence="7">Cytochrome c</fullName>
    </submittedName>
</protein>
<evidence type="ECO:0000256" key="2">
    <source>
        <dbReference type="ARBA" id="ARBA00022723"/>
    </source>
</evidence>
<feature type="binding site" description="covalent" evidence="4">
    <location>
        <position position="330"/>
    </location>
    <ligand>
        <name>heme c</name>
        <dbReference type="ChEBI" id="CHEBI:61717"/>
        <label>3</label>
    </ligand>
</feature>
<dbReference type="InterPro" id="IPR009056">
    <property type="entry name" value="Cyt_c-like_dom"/>
</dbReference>
<dbReference type="GO" id="GO:0016020">
    <property type="term" value="C:membrane"/>
    <property type="evidence" value="ECO:0007669"/>
    <property type="project" value="InterPro"/>
</dbReference>
<comment type="caution">
    <text evidence="7">The sequence shown here is derived from an EMBL/GenBank/DDBJ whole genome shotgun (WGS) entry which is preliminary data.</text>
</comment>
<reference evidence="7 8" key="1">
    <citation type="submission" date="2018-08" db="EMBL/GenBank/DDBJ databases">
        <title>Hydrogenophaga sp. LA-38 isolated from sludge.</title>
        <authorList>
            <person name="Im W.-T."/>
        </authorList>
    </citation>
    <scope>NUCLEOTIDE SEQUENCE [LARGE SCALE GENOMIC DNA]</scope>
    <source>
        <strain evidence="7 8">LA-38</strain>
    </source>
</reference>
<keyword evidence="3 5" id="KW-0408">Iron</keyword>
<feature type="binding site" description="axial binding residue" evidence="5">
    <location>
        <position position="208"/>
    </location>
    <ligand>
        <name>heme c</name>
        <dbReference type="ChEBI" id="CHEBI:61717"/>
        <label>2</label>
    </ligand>
    <ligandPart>
        <name>Fe</name>
        <dbReference type="ChEBI" id="CHEBI:18248"/>
    </ligandPart>
</feature>
<dbReference type="GO" id="GO:0020037">
    <property type="term" value="F:heme binding"/>
    <property type="evidence" value="ECO:0007669"/>
    <property type="project" value="InterPro"/>
</dbReference>
<dbReference type="RefSeq" id="WP_116959845.1">
    <property type="nucleotide sequence ID" value="NZ_QVLS01000008.1"/>
</dbReference>
<comment type="cofactor">
    <cofactor evidence="4">
        <name>heme c</name>
        <dbReference type="ChEBI" id="CHEBI:61717"/>
    </cofactor>
    <text evidence="4">Binds 3 heme c groups covalently per subunit.</text>
</comment>
<feature type="binding site" description="axial binding residue" evidence="5">
    <location>
        <position position="331"/>
    </location>
    <ligand>
        <name>heme c</name>
        <dbReference type="ChEBI" id="CHEBI:61717"/>
        <label>3</label>
    </ligand>
    <ligandPart>
        <name>Fe</name>
        <dbReference type="ChEBI" id="CHEBI:18248"/>
    </ligandPart>
</feature>
<dbReference type="AlphaFoldDB" id="A0A372EHN8"/>
<evidence type="ECO:0000313" key="8">
    <source>
        <dbReference type="Proteomes" id="UP000261931"/>
    </source>
</evidence>
<evidence type="ECO:0000256" key="4">
    <source>
        <dbReference type="PIRSR" id="PIRSR000018-50"/>
    </source>
</evidence>
<dbReference type="InterPro" id="IPR051459">
    <property type="entry name" value="Cytochrome_c-type_DH"/>
</dbReference>
<gene>
    <name evidence="7" type="ORF">DY262_14610</name>
</gene>
<dbReference type="GO" id="GO:0016614">
    <property type="term" value="F:oxidoreductase activity, acting on CH-OH group of donors"/>
    <property type="evidence" value="ECO:0007669"/>
    <property type="project" value="InterPro"/>
</dbReference>
<dbReference type="PANTHER" id="PTHR35008">
    <property type="entry name" value="BLL4482 PROTEIN-RELATED"/>
    <property type="match status" value="1"/>
</dbReference>
<dbReference type="Pfam" id="PF00034">
    <property type="entry name" value="Cytochrom_C"/>
    <property type="match status" value="2"/>
</dbReference>
<keyword evidence="1 4" id="KW-0349">Heme</keyword>
<feature type="domain" description="Cytochrome c" evidence="6">
    <location>
        <begin position="44"/>
        <end position="147"/>
    </location>
</feature>
<evidence type="ECO:0000313" key="7">
    <source>
        <dbReference type="EMBL" id="RFP77972.1"/>
    </source>
</evidence>
<name>A0A372EHN8_9BURK</name>
<dbReference type="PIRSF" id="PIRSF000018">
    <property type="entry name" value="Mb_ADH_cyt_c"/>
    <property type="match status" value="1"/>
</dbReference>
<keyword evidence="8" id="KW-1185">Reference proteome</keyword>
<dbReference type="GO" id="GO:0005506">
    <property type="term" value="F:iron ion binding"/>
    <property type="evidence" value="ECO:0007669"/>
    <property type="project" value="InterPro"/>
</dbReference>
<feature type="domain" description="Cytochrome c" evidence="6">
    <location>
        <begin position="189"/>
        <end position="299"/>
    </location>
</feature>
<evidence type="ECO:0000256" key="5">
    <source>
        <dbReference type="PIRSR" id="PIRSR000018-51"/>
    </source>
</evidence>